<organism evidence="3 4">
    <name type="scientific">Chitinibacter fontanus</name>
    <dbReference type="NCBI Taxonomy" id="1737446"/>
    <lineage>
        <taxon>Bacteria</taxon>
        <taxon>Pseudomonadati</taxon>
        <taxon>Pseudomonadota</taxon>
        <taxon>Betaproteobacteria</taxon>
        <taxon>Neisseriales</taxon>
        <taxon>Chitinibacteraceae</taxon>
        <taxon>Chitinibacter</taxon>
    </lineage>
</organism>
<dbReference type="KEGG" id="cfon:HZU75_04900"/>
<evidence type="ECO:0000256" key="2">
    <source>
        <dbReference type="SAM" id="SignalP"/>
    </source>
</evidence>
<protein>
    <submittedName>
        <fullName evidence="3">DUF1615 family protein</fullName>
    </submittedName>
</protein>
<accession>A0A7D5V8I2</accession>
<dbReference type="AlphaFoldDB" id="A0A7D5V8I2"/>
<sequence>MRRIFLFIAVSLLSACATQAPLAPSPLPSATPVAALPTPSVAPHSPSPAPLLSPTPSPVATPKASPKPQLSDAQGRVLIAQLLPPKIGDREGWIDDIHSAFSALKLAYTPEYVCALAATIEQESSWQGDPVVPGLPKIVWGAIEERAGKYHIPLIAVQTALLKPSPTGKSYKARIDSLRTEREMNDLFEDLAAEAKNLNLPLNMKNPIRTGGPMQVSVEFAQQHTQVWPYPYPRKGSIRSEVFTRRGGVYFGAAILLQYPAPYTDMVYRFADFNAGRYASRNAAFQQVVSQLSGKELVEDGDLLSYSNGVPTGTSSVQSALYAVAASLGMSRDEILRDLKQEKLVGFAQTELYQKVYALAEKGGKRWPRASMPQIDLKSPKITRKLTTEWFANRVKGRYETCMKRL</sequence>
<dbReference type="Proteomes" id="UP000510822">
    <property type="component" value="Chromosome"/>
</dbReference>
<dbReference type="RefSeq" id="WP_180308051.1">
    <property type="nucleotide sequence ID" value="NZ_CP058952.1"/>
</dbReference>
<feature type="region of interest" description="Disordered" evidence="1">
    <location>
        <begin position="38"/>
        <end position="71"/>
    </location>
</feature>
<feature type="signal peptide" evidence="2">
    <location>
        <begin position="1"/>
        <end position="22"/>
    </location>
</feature>
<dbReference type="PROSITE" id="PS51257">
    <property type="entry name" value="PROKAR_LIPOPROTEIN"/>
    <property type="match status" value="1"/>
</dbReference>
<evidence type="ECO:0000313" key="3">
    <source>
        <dbReference type="EMBL" id="QLI80917.1"/>
    </source>
</evidence>
<dbReference type="InterPro" id="IPR011673">
    <property type="entry name" value="DUF1615"/>
</dbReference>
<feature type="compositionally biased region" description="Pro residues" evidence="1">
    <location>
        <begin position="45"/>
        <end position="59"/>
    </location>
</feature>
<name>A0A7D5V8I2_9NEIS</name>
<feature type="chain" id="PRO_5028913009" evidence="2">
    <location>
        <begin position="23"/>
        <end position="406"/>
    </location>
</feature>
<evidence type="ECO:0000256" key="1">
    <source>
        <dbReference type="SAM" id="MobiDB-lite"/>
    </source>
</evidence>
<proteinExistence type="predicted"/>
<keyword evidence="4" id="KW-1185">Reference proteome</keyword>
<dbReference type="EMBL" id="CP058952">
    <property type="protein sequence ID" value="QLI80917.1"/>
    <property type="molecule type" value="Genomic_DNA"/>
</dbReference>
<reference evidence="3 4" key="1">
    <citation type="journal article" date="2016" name="Int. J. Syst. Evol. Microbiol.">
        <title>Chitinibacter fontanus sp. nov., isolated from a spring.</title>
        <authorList>
            <person name="Sheu S.Y."/>
            <person name="Li Y.S."/>
            <person name="Young C.C."/>
            <person name="Chen W.M."/>
        </authorList>
    </citation>
    <scope>NUCLEOTIDE SEQUENCE [LARGE SCALE GENOMIC DNA]</scope>
    <source>
        <strain evidence="3 4">STM-7</strain>
    </source>
</reference>
<dbReference type="Pfam" id="PF07759">
    <property type="entry name" value="DUF1615"/>
    <property type="match status" value="1"/>
</dbReference>
<evidence type="ECO:0000313" key="4">
    <source>
        <dbReference type="Proteomes" id="UP000510822"/>
    </source>
</evidence>
<keyword evidence="2" id="KW-0732">Signal</keyword>
<gene>
    <name evidence="3" type="ORF">HZU75_04900</name>
</gene>